<dbReference type="Gene3D" id="3.90.79.10">
    <property type="entry name" value="Nucleoside Triphosphate Pyrophosphohydrolase"/>
    <property type="match status" value="1"/>
</dbReference>
<dbReference type="EMBL" id="PCRQ01000018">
    <property type="protein sequence ID" value="PIP24409.1"/>
    <property type="molecule type" value="Genomic_DNA"/>
</dbReference>
<comment type="caution">
    <text evidence="2">The sequence shown here is derived from an EMBL/GenBank/DDBJ whole genome shotgun (WGS) entry which is preliminary data.</text>
</comment>
<feature type="domain" description="Nudix hydrolase" evidence="1">
    <location>
        <begin position="6"/>
        <end position="152"/>
    </location>
</feature>
<dbReference type="SUPFAM" id="SSF55811">
    <property type="entry name" value="Nudix"/>
    <property type="match status" value="1"/>
</dbReference>
<dbReference type="PROSITE" id="PS51462">
    <property type="entry name" value="NUDIX"/>
    <property type="match status" value="1"/>
</dbReference>
<dbReference type="AlphaFoldDB" id="A0A2G9YYZ3"/>
<sequence length="197" mass="21763">MKEKAKIAVGVYAGILNSEGKLLLRRRTETGSIIPGRSFKGNWELPGGGIMETDEESIPYSYAVKELKREVREEVGIRLTISKMPPLFTVMFKGPAGYDLAMVTPVQSEQISNLSVGQGIEGMKGDFIFVSTEELNELAREFVSADKKKGIDGKGLLSGYGKRMHCMALMALFKSRNTDYSRQAATTLTQIQEGWSK</sequence>
<dbReference type="CDD" id="cd02883">
    <property type="entry name" value="NUDIX_Hydrolase"/>
    <property type="match status" value="1"/>
</dbReference>
<organism evidence="2 3">
    <name type="scientific">Candidatus Nealsonbacteria bacterium CG23_combo_of_CG06-09_8_20_14_all_37_18</name>
    <dbReference type="NCBI Taxonomy" id="1974720"/>
    <lineage>
        <taxon>Bacteria</taxon>
        <taxon>Candidatus Nealsoniibacteriota</taxon>
    </lineage>
</organism>
<protein>
    <recommendedName>
        <fullName evidence="1">Nudix hydrolase domain-containing protein</fullName>
    </recommendedName>
</protein>
<gene>
    <name evidence="2" type="ORF">COX35_00635</name>
</gene>
<evidence type="ECO:0000313" key="3">
    <source>
        <dbReference type="Proteomes" id="UP000229952"/>
    </source>
</evidence>
<proteinExistence type="predicted"/>
<reference evidence="2 3" key="1">
    <citation type="submission" date="2017-09" db="EMBL/GenBank/DDBJ databases">
        <title>Depth-based differentiation of microbial function through sediment-hosted aquifers and enrichment of novel symbionts in the deep terrestrial subsurface.</title>
        <authorList>
            <person name="Probst A.J."/>
            <person name="Ladd B."/>
            <person name="Jarett J.K."/>
            <person name="Geller-Mcgrath D.E."/>
            <person name="Sieber C.M."/>
            <person name="Emerson J.B."/>
            <person name="Anantharaman K."/>
            <person name="Thomas B.C."/>
            <person name="Malmstrom R."/>
            <person name="Stieglmeier M."/>
            <person name="Klingl A."/>
            <person name="Woyke T."/>
            <person name="Ryan C.M."/>
            <person name="Banfield J.F."/>
        </authorList>
    </citation>
    <scope>NUCLEOTIDE SEQUENCE [LARGE SCALE GENOMIC DNA]</scope>
    <source>
        <strain evidence="2">CG23_combo_of_CG06-09_8_20_14_all_37_18</strain>
    </source>
</reference>
<dbReference type="Proteomes" id="UP000229952">
    <property type="component" value="Unassembled WGS sequence"/>
</dbReference>
<dbReference type="InterPro" id="IPR000086">
    <property type="entry name" value="NUDIX_hydrolase_dom"/>
</dbReference>
<evidence type="ECO:0000313" key="2">
    <source>
        <dbReference type="EMBL" id="PIP24409.1"/>
    </source>
</evidence>
<dbReference type="InterPro" id="IPR015797">
    <property type="entry name" value="NUDIX_hydrolase-like_dom_sf"/>
</dbReference>
<name>A0A2G9YYZ3_9BACT</name>
<dbReference type="Pfam" id="PF00293">
    <property type="entry name" value="NUDIX"/>
    <property type="match status" value="1"/>
</dbReference>
<evidence type="ECO:0000259" key="1">
    <source>
        <dbReference type="PROSITE" id="PS51462"/>
    </source>
</evidence>
<accession>A0A2G9YYZ3</accession>